<evidence type="ECO:0000313" key="3">
    <source>
        <dbReference type="Proteomes" id="UP000316621"/>
    </source>
</evidence>
<dbReference type="Proteomes" id="UP000316621">
    <property type="component" value="Chromosome 2"/>
</dbReference>
<evidence type="ECO:0000313" key="2">
    <source>
        <dbReference type="EMBL" id="RZC51747.1"/>
    </source>
</evidence>
<sequence length="93" mass="10046">MGKAQFSFSRPAFVGFVLVLMLLHFRDVSSTAPSSGPVCGLGAELKRIKGLTSCDYCEDFCNAYASGFGSLDCSNDNFVARFLELPIVCICCE</sequence>
<name>A0A4Y7ISS9_PAPSO</name>
<protein>
    <submittedName>
        <fullName evidence="2">Uncharacterized protein</fullName>
    </submittedName>
</protein>
<dbReference type="Gramene" id="RZC51747">
    <property type="protein sequence ID" value="RZC51747"/>
    <property type="gene ID" value="C5167_020173"/>
</dbReference>
<evidence type="ECO:0000256" key="1">
    <source>
        <dbReference type="SAM" id="SignalP"/>
    </source>
</evidence>
<accession>A0A4Y7ISS9</accession>
<dbReference type="EMBL" id="CM010716">
    <property type="protein sequence ID" value="RZC51747.1"/>
    <property type="molecule type" value="Genomic_DNA"/>
</dbReference>
<keyword evidence="1" id="KW-0732">Signal</keyword>
<reference evidence="2 3" key="1">
    <citation type="journal article" date="2018" name="Science">
        <title>The opium poppy genome and morphinan production.</title>
        <authorList>
            <person name="Guo L."/>
            <person name="Winzer T."/>
            <person name="Yang X."/>
            <person name="Li Y."/>
            <person name="Ning Z."/>
            <person name="He Z."/>
            <person name="Teodor R."/>
            <person name="Lu Y."/>
            <person name="Bowser T.A."/>
            <person name="Graham I.A."/>
            <person name="Ye K."/>
        </authorList>
    </citation>
    <scope>NUCLEOTIDE SEQUENCE [LARGE SCALE GENOMIC DNA]</scope>
    <source>
        <strain evidence="3">cv. HN1</strain>
        <tissue evidence="2">Leaves</tissue>
    </source>
</reference>
<organism evidence="2 3">
    <name type="scientific">Papaver somniferum</name>
    <name type="common">Opium poppy</name>
    <dbReference type="NCBI Taxonomy" id="3469"/>
    <lineage>
        <taxon>Eukaryota</taxon>
        <taxon>Viridiplantae</taxon>
        <taxon>Streptophyta</taxon>
        <taxon>Embryophyta</taxon>
        <taxon>Tracheophyta</taxon>
        <taxon>Spermatophyta</taxon>
        <taxon>Magnoliopsida</taxon>
        <taxon>Ranunculales</taxon>
        <taxon>Papaveraceae</taxon>
        <taxon>Papaveroideae</taxon>
        <taxon>Papaver</taxon>
    </lineage>
</organism>
<gene>
    <name evidence="2" type="ORF">C5167_020173</name>
</gene>
<proteinExistence type="predicted"/>
<feature type="chain" id="PRO_5021226356" evidence="1">
    <location>
        <begin position="31"/>
        <end position="93"/>
    </location>
</feature>
<dbReference type="AlphaFoldDB" id="A0A4Y7ISS9"/>
<feature type="signal peptide" evidence="1">
    <location>
        <begin position="1"/>
        <end position="30"/>
    </location>
</feature>
<keyword evidence="3" id="KW-1185">Reference proteome</keyword>